<evidence type="ECO:0000259" key="5">
    <source>
        <dbReference type="PROSITE" id="PS50883"/>
    </source>
</evidence>
<evidence type="ECO:0000256" key="1">
    <source>
        <dbReference type="ARBA" id="ARBA00051114"/>
    </source>
</evidence>
<dbReference type="Pfam" id="PF00989">
    <property type="entry name" value="PAS"/>
    <property type="match status" value="1"/>
</dbReference>
<dbReference type="InterPro" id="IPR000644">
    <property type="entry name" value="CBS_dom"/>
</dbReference>
<dbReference type="EMBL" id="AP012547">
    <property type="protein sequence ID" value="BAO30833.1"/>
    <property type="molecule type" value="Genomic_DNA"/>
</dbReference>
<dbReference type="PANTHER" id="PTHR44757:SF2">
    <property type="entry name" value="BIOFILM ARCHITECTURE MAINTENANCE PROTEIN MBAA"/>
    <property type="match status" value="1"/>
</dbReference>
<feature type="domain" description="CBS" evidence="7">
    <location>
        <begin position="114"/>
        <end position="171"/>
    </location>
</feature>
<dbReference type="Proteomes" id="UP000031637">
    <property type="component" value="Chromosome"/>
</dbReference>
<accession>W0SM35</accession>
<dbReference type="PANTHER" id="PTHR44757">
    <property type="entry name" value="DIGUANYLATE CYCLASE DGCP"/>
    <property type="match status" value="1"/>
</dbReference>
<dbReference type="GO" id="GO:0071111">
    <property type="term" value="F:cyclic-guanylate-specific phosphodiesterase activity"/>
    <property type="evidence" value="ECO:0007669"/>
    <property type="project" value="UniProtKB-EC"/>
</dbReference>
<feature type="domain" description="GGDEF" evidence="6">
    <location>
        <begin position="784"/>
        <end position="917"/>
    </location>
</feature>
<dbReference type="GO" id="GO:0006355">
    <property type="term" value="P:regulation of DNA-templated transcription"/>
    <property type="evidence" value="ECO:0007669"/>
    <property type="project" value="InterPro"/>
</dbReference>
<evidence type="ECO:0000259" key="3">
    <source>
        <dbReference type="PROSITE" id="PS50112"/>
    </source>
</evidence>
<dbReference type="Pfam" id="PF08447">
    <property type="entry name" value="PAS_3"/>
    <property type="match status" value="1"/>
</dbReference>
<feature type="domain" description="PAC" evidence="4">
    <location>
        <begin position="453"/>
        <end position="505"/>
    </location>
</feature>
<evidence type="ECO:0000259" key="6">
    <source>
        <dbReference type="PROSITE" id="PS50887"/>
    </source>
</evidence>
<dbReference type="SMART" id="SM00116">
    <property type="entry name" value="CBS"/>
    <property type="match status" value="4"/>
</dbReference>
<dbReference type="PROSITE" id="PS50887">
    <property type="entry name" value="GGDEF"/>
    <property type="match status" value="1"/>
</dbReference>
<dbReference type="PROSITE" id="PS50112">
    <property type="entry name" value="PAS"/>
    <property type="match status" value="4"/>
</dbReference>
<dbReference type="InterPro" id="IPR029787">
    <property type="entry name" value="Nucleotide_cyclase"/>
</dbReference>
<organism evidence="8 9">
    <name type="scientific">Sulfuritalea hydrogenivorans sk43H</name>
    <dbReference type="NCBI Taxonomy" id="1223802"/>
    <lineage>
        <taxon>Bacteria</taxon>
        <taxon>Pseudomonadati</taxon>
        <taxon>Pseudomonadota</taxon>
        <taxon>Betaproteobacteria</taxon>
        <taxon>Nitrosomonadales</taxon>
        <taxon>Sterolibacteriaceae</taxon>
        <taxon>Sulfuritalea</taxon>
    </lineage>
</organism>
<feature type="domain" description="EAL" evidence="5">
    <location>
        <begin position="926"/>
        <end position="1179"/>
    </location>
</feature>
<feature type="domain" description="PAS" evidence="3">
    <location>
        <begin position="506"/>
        <end position="571"/>
    </location>
</feature>
<feature type="domain" description="CBS" evidence="7">
    <location>
        <begin position="49"/>
        <end position="107"/>
    </location>
</feature>
<feature type="domain" description="PAC" evidence="4">
    <location>
        <begin position="578"/>
        <end position="630"/>
    </location>
</feature>
<gene>
    <name evidence="8" type="ORF">SUTH_03055</name>
</gene>
<dbReference type="SMART" id="SM00091">
    <property type="entry name" value="PAS"/>
    <property type="match status" value="4"/>
</dbReference>
<dbReference type="Pfam" id="PF00990">
    <property type="entry name" value="GGDEF"/>
    <property type="match status" value="1"/>
</dbReference>
<dbReference type="InterPro" id="IPR000700">
    <property type="entry name" value="PAS-assoc_C"/>
</dbReference>
<dbReference type="SMART" id="SM00052">
    <property type="entry name" value="EAL"/>
    <property type="match status" value="1"/>
</dbReference>
<evidence type="ECO:0000259" key="7">
    <source>
        <dbReference type="PROSITE" id="PS51371"/>
    </source>
</evidence>
<dbReference type="FunFam" id="3.20.20.450:FF:000001">
    <property type="entry name" value="Cyclic di-GMP phosphodiesterase yahA"/>
    <property type="match status" value="1"/>
</dbReference>
<feature type="domain" description="CBS" evidence="7">
    <location>
        <begin position="1"/>
        <end position="40"/>
    </location>
</feature>
<dbReference type="SUPFAM" id="SSF141868">
    <property type="entry name" value="EAL domain-like"/>
    <property type="match status" value="1"/>
</dbReference>
<keyword evidence="9" id="KW-1185">Reference proteome</keyword>
<dbReference type="AlphaFoldDB" id="W0SM35"/>
<dbReference type="NCBIfam" id="TIGR00229">
    <property type="entry name" value="sensory_box"/>
    <property type="match status" value="4"/>
</dbReference>
<dbReference type="KEGG" id="shd:SUTH_03055"/>
<dbReference type="FunFam" id="3.30.70.270:FF:000001">
    <property type="entry name" value="Diguanylate cyclase domain protein"/>
    <property type="match status" value="1"/>
</dbReference>
<feature type="domain" description="PAC" evidence="4">
    <location>
        <begin position="325"/>
        <end position="380"/>
    </location>
</feature>
<feature type="domain" description="PAS" evidence="3">
    <location>
        <begin position="381"/>
        <end position="451"/>
    </location>
</feature>
<dbReference type="STRING" id="1223802.SUTH_03055"/>
<dbReference type="InterPro" id="IPR052155">
    <property type="entry name" value="Biofilm_reg_signaling"/>
</dbReference>
<name>W0SM35_9PROT</name>
<dbReference type="HOGENOM" id="CLU_000445_41_0_4"/>
<reference evidence="8 9" key="1">
    <citation type="journal article" date="2014" name="Syst. Appl. Microbiol.">
        <title>Complete genomes of freshwater sulfur oxidizers Sulfuricella denitrificans skB26 and Sulfuritalea hydrogenivorans sk43H: genetic insights into the sulfur oxidation pathway of betaproteobacteria.</title>
        <authorList>
            <person name="Watanabe T."/>
            <person name="Kojima H."/>
            <person name="Fukui M."/>
        </authorList>
    </citation>
    <scope>NUCLEOTIDE SEQUENCE [LARGE SCALE GENOMIC DNA]</scope>
    <source>
        <strain evidence="8">DSM22779</strain>
    </source>
</reference>
<dbReference type="InterPro" id="IPR035965">
    <property type="entry name" value="PAS-like_dom_sf"/>
</dbReference>
<dbReference type="Gene3D" id="3.10.580.10">
    <property type="entry name" value="CBS-domain"/>
    <property type="match status" value="2"/>
</dbReference>
<dbReference type="InterPro" id="IPR000160">
    <property type="entry name" value="GGDEF_dom"/>
</dbReference>
<dbReference type="Gene3D" id="3.20.20.450">
    <property type="entry name" value="EAL domain"/>
    <property type="match status" value="1"/>
</dbReference>
<dbReference type="CDD" id="cd00130">
    <property type="entry name" value="PAS"/>
    <property type="match status" value="4"/>
</dbReference>
<comment type="catalytic activity">
    <reaction evidence="1">
        <text>3',3'-c-di-GMP + H2O = 5'-phosphoguanylyl(3'-&gt;5')guanosine + H(+)</text>
        <dbReference type="Rhea" id="RHEA:24902"/>
        <dbReference type="ChEBI" id="CHEBI:15377"/>
        <dbReference type="ChEBI" id="CHEBI:15378"/>
        <dbReference type="ChEBI" id="CHEBI:58754"/>
        <dbReference type="ChEBI" id="CHEBI:58805"/>
        <dbReference type="EC" id="3.1.4.52"/>
    </reaction>
    <physiologicalReaction direction="left-to-right" evidence="1">
        <dbReference type="Rhea" id="RHEA:24903"/>
    </physiologicalReaction>
</comment>
<dbReference type="Pfam" id="PF00563">
    <property type="entry name" value="EAL"/>
    <property type="match status" value="1"/>
</dbReference>
<dbReference type="PROSITE" id="PS51371">
    <property type="entry name" value="CBS"/>
    <property type="match status" value="4"/>
</dbReference>
<dbReference type="PROSITE" id="PS50113">
    <property type="entry name" value="PAC"/>
    <property type="match status" value="4"/>
</dbReference>
<feature type="domain" description="PAC" evidence="4">
    <location>
        <begin position="700"/>
        <end position="752"/>
    </location>
</feature>
<dbReference type="SUPFAM" id="SSF55073">
    <property type="entry name" value="Nucleotide cyclase"/>
    <property type="match status" value="1"/>
</dbReference>
<dbReference type="InterPro" id="IPR001610">
    <property type="entry name" value="PAC"/>
</dbReference>
<dbReference type="InterPro" id="IPR043128">
    <property type="entry name" value="Rev_trsase/Diguanyl_cyclase"/>
</dbReference>
<feature type="domain" description="PAS" evidence="3">
    <location>
        <begin position="264"/>
        <end position="303"/>
    </location>
</feature>
<feature type="domain" description="PAS" evidence="3">
    <location>
        <begin position="627"/>
        <end position="673"/>
    </location>
</feature>
<evidence type="ECO:0000259" key="4">
    <source>
        <dbReference type="PROSITE" id="PS50113"/>
    </source>
</evidence>
<dbReference type="SMART" id="SM00086">
    <property type="entry name" value="PAC"/>
    <property type="match status" value="4"/>
</dbReference>
<dbReference type="SMART" id="SM00267">
    <property type="entry name" value="GGDEF"/>
    <property type="match status" value="1"/>
</dbReference>
<evidence type="ECO:0000313" key="9">
    <source>
        <dbReference type="Proteomes" id="UP000031637"/>
    </source>
</evidence>
<dbReference type="InterPro" id="IPR000014">
    <property type="entry name" value="PAS"/>
</dbReference>
<dbReference type="Pfam" id="PF13426">
    <property type="entry name" value="PAS_9"/>
    <property type="match status" value="2"/>
</dbReference>
<dbReference type="CDD" id="cd02205">
    <property type="entry name" value="CBS_pair_SF"/>
    <property type="match status" value="1"/>
</dbReference>
<dbReference type="Pfam" id="PF00571">
    <property type="entry name" value="CBS"/>
    <property type="match status" value="4"/>
</dbReference>
<dbReference type="Gene3D" id="3.30.70.270">
    <property type="match status" value="1"/>
</dbReference>
<dbReference type="SUPFAM" id="SSF55785">
    <property type="entry name" value="PYP-like sensor domain (PAS domain)"/>
    <property type="match status" value="4"/>
</dbReference>
<dbReference type="Gene3D" id="3.30.450.20">
    <property type="entry name" value="PAS domain"/>
    <property type="match status" value="4"/>
</dbReference>
<dbReference type="PROSITE" id="PS50883">
    <property type="entry name" value="EAL"/>
    <property type="match status" value="1"/>
</dbReference>
<dbReference type="InterPro" id="IPR035919">
    <property type="entry name" value="EAL_sf"/>
</dbReference>
<dbReference type="CDD" id="cd01948">
    <property type="entry name" value="EAL"/>
    <property type="match status" value="1"/>
</dbReference>
<dbReference type="NCBIfam" id="TIGR00254">
    <property type="entry name" value="GGDEF"/>
    <property type="match status" value="1"/>
</dbReference>
<keyword evidence="2" id="KW-0129">CBS domain</keyword>
<dbReference type="InterPro" id="IPR001633">
    <property type="entry name" value="EAL_dom"/>
</dbReference>
<dbReference type="InterPro" id="IPR013767">
    <property type="entry name" value="PAS_fold"/>
</dbReference>
<dbReference type="SUPFAM" id="SSF54631">
    <property type="entry name" value="CBS-domain pair"/>
    <property type="match status" value="2"/>
</dbReference>
<dbReference type="InterPro" id="IPR046342">
    <property type="entry name" value="CBS_dom_sf"/>
</dbReference>
<evidence type="ECO:0000256" key="2">
    <source>
        <dbReference type="PROSITE-ProRule" id="PRU00703"/>
    </source>
</evidence>
<evidence type="ECO:0000313" key="8">
    <source>
        <dbReference type="EMBL" id="BAO30833.1"/>
    </source>
</evidence>
<feature type="domain" description="CBS" evidence="7">
    <location>
        <begin position="177"/>
        <end position="232"/>
    </location>
</feature>
<dbReference type="CDD" id="cd01949">
    <property type="entry name" value="GGDEF"/>
    <property type="match status" value="1"/>
</dbReference>
<proteinExistence type="predicted"/>
<dbReference type="InterPro" id="IPR013655">
    <property type="entry name" value="PAS_fold_3"/>
</dbReference>
<sequence length="1179" mass="130799">MRTMERNRISCVVVVDDERRPCGIFTERDAVALLAEGTVSPGSTIGEVMSRPVATQPLSVDYRDAHQYMVELGVRHLVGVDAEGRVAGVLSEADFLEHLGDEYLVELKTVSTAMKPGVTALDGGAPLVDALRLMRKRQSDHVVVTAADLPVGILTDRDVVRIAGRGEHLQTPLAGLMTPGVHFIASDLPLPQAVQRMADLGVRRLLVMDEGQMLGVLTRHDIVRTMQGRHVEFLRNTIARLRHELVKPGGRYSEFARHMILGGVLDRIGDGVVLADGESGAYVEANDRAGELLGYSRNEILGRHVWEISTSFADATAWRAWSIGLTEQVRVVNSEFRCRNGSLLPVEVRVYRVSDGDRLLQVAIFRDATAARRIETALREGERYYRHVIDSAVDGYFAMDSRRCFIEVNDTLCNLFGYPREEWMGKTPFDFITEESRAELMAQIKRIDTTDHRRFQLLARRKDGTSFPILLNNTTHRNEKGEAIGSFGFITDLTPIVEAQRAVAESERDLRGILDELQDTYYRTDINGIVTRVSRSVKQLLGYEVDEFVGLRLADSYCSPEEREEFLARMRANGGHIVGGESRLRHKDGHEVWVRTTAHFMKDAAGNIIGVEGTTRDNTKERQVEEELRLAAKVFESSGEAIMITDAGGCMISVNSAFSRVTGYAPTEVIGRNASLLASGRHSREFFSDMWHGMLDSGYWKGEIWNRRRNGEVFPEWLGISSVRDAGGKITHFVGIFSDISERKAAEAKIAFLAHHDPLTGLPNRLLLKDRMEQAIAHGERTGRKVALLFVDLDRFKAVNDSFGHPVGDVLLRDAAQRLLACVRDSDTISRHGGDEFLVVLTDLQSSEVPAQISGKIMAALGEPFHIDPHEATISASVGIAVYPEDGADFDELLKKADTAMYHAKEAGRNAFRFYTERMNADAQERLDLHGRLRRGLEREEFILYYQPLVDLKSGLVVGAEALVRWQSPEQGLVAPGHFIPAAEHSGLIVPLGEWVLQEACRELVCWHAQGGRQFSMAVNISSIQFRRGDVEETVRRALAASGATPAALELELTESILIDGAEQVLATIKRLQALGVRLAIDDFGTGYSSLAYLKRFAVDKLKIDQSFVRDIVTDRDDAAIVRAVIQMAGSLELKVVAEGVETEAVAAALRAMNCDLVQGYHFGRPMPAAEFRRLIGVA</sequence>
<dbReference type="GO" id="GO:0071732">
    <property type="term" value="P:cellular response to nitric oxide"/>
    <property type="evidence" value="ECO:0007669"/>
    <property type="project" value="UniProtKB-ARBA"/>
</dbReference>
<protein>
    <submittedName>
        <fullName evidence="8">Uncharacterized protein</fullName>
    </submittedName>
</protein>